<evidence type="ECO:0000313" key="4">
    <source>
        <dbReference type="EMBL" id="TPP59978.1"/>
    </source>
</evidence>
<dbReference type="InterPro" id="IPR020568">
    <property type="entry name" value="Ribosomal_Su5_D2-typ_SF"/>
</dbReference>
<keyword evidence="1" id="KW-0456">Lyase</keyword>
<sequence length="430" mass="47259">MGPVTAAYLTESIYFTSRLTMSVKAVIVTAPINIALTKYWGKEDEFNIYPLNNSISLTLSQDQVRPFDHLYFIEKLMTTTKITTGPHLTKSSFSLNGILQKEIPSRTKDVIILCLLRARLSNRCPVYRHVYIESTNNFPTAAGLASSASGMAALAFGLAKLYELDSDITEIARRGSGSSCRSMKGGIVQWIRCPSNETQEQLIRKSFAKQLYPCSFWPELRVLICVTSAAMKPVGSTLAMQRTVHTSSLFAHGRISSVQINEEKLLLALKNKDFSSLGTVIMKESNQLHALCLDAWPPCVYLNEFSLALIRWVHGINKHFGRLFVAYTFDAGPNCFLIAEAKDMPVLQHLLVASFGSVGPDTNPAGDAMVTVDAHGSRRSLILRGIQYPASSDPTDSHLLDSLPRLDGAISFVISCEIGDGPILVSRSSC</sequence>
<dbReference type="OrthoDB" id="10253702at2759"/>
<dbReference type="SUPFAM" id="SSF54211">
    <property type="entry name" value="Ribosomal protein S5 domain 2-like"/>
    <property type="match status" value="1"/>
</dbReference>
<dbReference type="AlphaFoldDB" id="A0A504YPY9"/>
<dbReference type="GO" id="GO:0005829">
    <property type="term" value="C:cytosol"/>
    <property type="evidence" value="ECO:0007669"/>
    <property type="project" value="InterPro"/>
</dbReference>
<dbReference type="NCBIfam" id="TIGR01240">
    <property type="entry name" value="mevDPdecarb"/>
    <property type="match status" value="1"/>
</dbReference>
<keyword evidence="1" id="KW-0756">Sterol biosynthesis</keyword>
<accession>A0A504YPY9</accession>
<evidence type="ECO:0000313" key="5">
    <source>
        <dbReference type="Proteomes" id="UP000316759"/>
    </source>
</evidence>
<dbReference type="STRING" id="46835.A0A504YPY9"/>
<dbReference type="GO" id="GO:0019287">
    <property type="term" value="P:isopentenyl diphosphate biosynthetic process, mevalonate pathway"/>
    <property type="evidence" value="ECO:0007669"/>
    <property type="project" value="UniProtKB-UniRule"/>
</dbReference>
<dbReference type="Gene3D" id="3.30.70.890">
    <property type="entry name" value="GHMP kinase, C-terminal domain"/>
    <property type="match status" value="1"/>
</dbReference>
<name>A0A504YPY9_FASGI</name>
<reference evidence="4 5" key="1">
    <citation type="submission" date="2019-04" db="EMBL/GenBank/DDBJ databases">
        <title>Annotation for the trematode Fasciola gigantica.</title>
        <authorList>
            <person name="Choi Y.-J."/>
        </authorList>
    </citation>
    <scope>NUCLEOTIDE SEQUENCE [LARGE SCALE GENOMIC DNA]</scope>
    <source>
        <strain evidence="4">Uganda_cow_1</strain>
    </source>
</reference>
<comment type="similarity">
    <text evidence="1">Belongs to the diphosphomevalonate decarboxylase family.</text>
</comment>
<dbReference type="UniPathway" id="UPA00063"/>
<comment type="function">
    <text evidence="1">Catalyzes the ATP dependent decarboxylation of (R)-5-diphosphomevalonate to form isopentenyl diphosphate (IPP). Functions in the mevalonate (MVA) pathway leading to isopentenyl diphosphate (IPP), a key precursor for the biosynthesis of isoprenoids and sterol synthesis.</text>
</comment>
<keyword evidence="1" id="KW-0547">Nucleotide-binding</keyword>
<dbReference type="PANTHER" id="PTHR10977">
    <property type="entry name" value="DIPHOSPHOMEVALONATE DECARBOXYLASE"/>
    <property type="match status" value="1"/>
</dbReference>
<dbReference type="GO" id="GO:0005524">
    <property type="term" value="F:ATP binding"/>
    <property type="evidence" value="ECO:0007669"/>
    <property type="project" value="UniProtKB-KW"/>
</dbReference>
<dbReference type="InterPro" id="IPR053859">
    <property type="entry name" value="MVD-like_N"/>
</dbReference>
<dbReference type="GO" id="GO:0004163">
    <property type="term" value="F:diphosphomevalonate decarboxylase activity"/>
    <property type="evidence" value="ECO:0007669"/>
    <property type="project" value="UniProtKB-UniRule"/>
</dbReference>
<gene>
    <name evidence="4" type="ORF">FGIG_05936</name>
</gene>
<keyword evidence="1" id="KW-0753">Steroid metabolism</keyword>
<keyword evidence="1" id="KW-0067">ATP-binding</keyword>
<dbReference type="Pfam" id="PF22700">
    <property type="entry name" value="MVD-like_N"/>
    <property type="match status" value="1"/>
</dbReference>
<dbReference type="InterPro" id="IPR036554">
    <property type="entry name" value="GHMP_kinase_C_sf"/>
</dbReference>
<comment type="pathway">
    <text evidence="1">Steroid biosynthesis; cholesterol biosynthesis.</text>
</comment>
<keyword evidence="5" id="KW-1185">Reference proteome</keyword>
<keyword evidence="1" id="KW-0443">Lipid metabolism</keyword>
<keyword evidence="1" id="KW-0152">Cholesterol biosynthesis</keyword>
<dbReference type="PANTHER" id="PTHR10977:SF3">
    <property type="entry name" value="DIPHOSPHOMEVALONATE DECARBOXYLASE"/>
    <property type="match status" value="1"/>
</dbReference>
<keyword evidence="1" id="KW-1207">Sterol metabolism</keyword>
<feature type="domain" description="Diphosphomevalonate decarboxylase-like N-terminal" evidence="3">
    <location>
        <begin position="30"/>
        <end position="192"/>
    </location>
</feature>
<dbReference type="EMBL" id="SUNJ01009992">
    <property type="protein sequence ID" value="TPP59978.1"/>
    <property type="molecule type" value="Genomic_DNA"/>
</dbReference>
<organism evidence="4 5">
    <name type="scientific">Fasciola gigantica</name>
    <name type="common">Giant liver fluke</name>
    <dbReference type="NCBI Taxonomy" id="46835"/>
    <lineage>
        <taxon>Eukaryota</taxon>
        <taxon>Metazoa</taxon>
        <taxon>Spiralia</taxon>
        <taxon>Lophotrochozoa</taxon>
        <taxon>Platyhelminthes</taxon>
        <taxon>Trematoda</taxon>
        <taxon>Digenea</taxon>
        <taxon>Plagiorchiida</taxon>
        <taxon>Echinostomata</taxon>
        <taxon>Echinostomatoidea</taxon>
        <taxon>Fasciolidae</taxon>
        <taxon>Fasciola</taxon>
    </lineage>
</organism>
<dbReference type="Gene3D" id="3.30.230.10">
    <property type="match status" value="1"/>
</dbReference>
<evidence type="ECO:0000256" key="1">
    <source>
        <dbReference type="RuleBase" id="RU363086"/>
    </source>
</evidence>
<dbReference type="Pfam" id="PF18376">
    <property type="entry name" value="MDD_C"/>
    <property type="match status" value="1"/>
</dbReference>
<keyword evidence="1" id="KW-0444">Lipid biosynthesis</keyword>
<dbReference type="InterPro" id="IPR014721">
    <property type="entry name" value="Ribsml_uS5_D2-typ_fold_subgr"/>
</dbReference>
<dbReference type="Proteomes" id="UP000316759">
    <property type="component" value="Unassembled WGS sequence"/>
</dbReference>
<evidence type="ECO:0000259" key="2">
    <source>
        <dbReference type="Pfam" id="PF18376"/>
    </source>
</evidence>
<dbReference type="GO" id="GO:0006695">
    <property type="term" value="P:cholesterol biosynthetic process"/>
    <property type="evidence" value="ECO:0007669"/>
    <property type="project" value="UniProtKB-UniPathway"/>
</dbReference>
<proteinExistence type="inferred from homology"/>
<dbReference type="EC" id="4.1.1.33" evidence="1"/>
<comment type="caution">
    <text evidence="4">The sequence shown here is derived from an EMBL/GenBank/DDBJ whole genome shotgun (WGS) entry which is preliminary data.</text>
</comment>
<protein>
    <recommendedName>
        <fullName evidence="1">Diphosphomevalonate decarboxylase</fullName>
        <ecNumber evidence="1">4.1.1.33</ecNumber>
    </recommendedName>
</protein>
<evidence type="ECO:0000259" key="3">
    <source>
        <dbReference type="Pfam" id="PF22700"/>
    </source>
</evidence>
<dbReference type="InterPro" id="IPR041431">
    <property type="entry name" value="Mvd1_C"/>
</dbReference>
<comment type="catalytic activity">
    <reaction evidence="1">
        <text>(R)-5-diphosphomevalonate + ATP = isopentenyl diphosphate + ADP + phosphate + CO2</text>
        <dbReference type="Rhea" id="RHEA:23732"/>
        <dbReference type="ChEBI" id="CHEBI:16526"/>
        <dbReference type="ChEBI" id="CHEBI:30616"/>
        <dbReference type="ChEBI" id="CHEBI:43474"/>
        <dbReference type="ChEBI" id="CHEBI:57557"/>
        <dbReference type="ChEBI" id="CHEBI:128769"/>
        <dbReference type="ChEBI" id="CHEBI:456216"/>
        <dbReference type="EC" id="4.1.1.33"/>
    </reaction>
</comment>
<feature type="domain" description="Mvd1 C-terminal" evidence="2">
    <location>
        <begin position="222"/>
        <end position="424"/>
    </location>
</feature>
<dbReference type="InterPro" id="IPR029765">
    <property type="entry name" value="Mev_diP_decarb"/>
</dbReference>
<dbReference type="SUPFAM" id="SSF55060">
    <property type="entry name" value="GHMP Kinase, C-terminal domain"/>
    <property type="match status" value="1"/>
</dbReference>
<keyword evidence="1" id="KW-0153">Cholesterol metabolism</keyword>
<keyword evidence="1" id="KW-0752">Steroid biosynthesis</keyword>